<dbReference type="OrthoDB" id="1523883at2759"/>
<gene>
    <name evidence="2" type="ORF">ISN44_As07g014420</name>
</gene>
<dbReference type="AlphaFoldDB" id="A0A8T2BP16"/>
<sequence length="54" mass="5926">MISNRFNVADFGGTSGPNTSFGGTKHTDVVGDKYLRETGQNPVDKIEFQPPQRL</sequence>
<feature type="region of interest" description="Disordered" evidence="1">
    <location>
        <begin position="1"/>
        <end position="27"/>
    </location>
</feature>
<proteinExistence type="predicted"/>
<dbReference type="EMBL" id="JAEFBJ010000007">
    <property type="protein sequence ID" value="KAG7589127.1"/>
    <property type="molecule type" value="Genomic_DNA"/>
</dbReference>
<name>A0A8T2BP16_ARASU</name>
<protein>
    <submittedName>
        <fullName evidence="2">Uncharacterized protein</fullName>
    </submittedName>
</protein>
<dbReference type="Proteomes" id="UP000694251">
    <property type="component" value="Chromosome 7"/>
</dbReference>
<accession>A0A8T2BP16</accession>
<reference evidence="2 3" key="1">
    <citation type="submission" date="2020-12" db="EMBL/GenBank/DDBJ databases">
        <title>Concerted genomic and epigenomic changes stabilize Arabidopsis allopolyploids.</title>
        <authorList>
            <person name="Chen Z."/>
        </authorList>
    </citation>
    <scope>NUCLEOTIDE SEQUENCE [LARGE SCALE GENOMIC DNA]</scope>
    <source>
        <strain evidence="2">As9502</strain>
        <tissue evidence="2">Leaf</tissue>
    </source>
</reference>
<keyword evidence="3" id="KW-1185">Reference proteome</keyword>
<evidence type="ECO:0000313" key="2">
    <source>
        <dbReference type="EMBL" id="KAG7589127.1"/>
    </source>
</evidence>
<organism evidence="2 3">
    <name type="scientific">Arabidopsis suecica</name>
    <name type="common">Swedish thale-cress</name>
    <name type="synonym">Cardaminopsis suecica</name>
    <dbReference type="NCBI Taxonomy" id="45249"/>
    <lineage>
        <taxon>Eukaryota</taxon>
        <taxon>Viridiplantae</taxon>
        <taxon>Streptophyta</taxon>
        <taxon>Embryophyta</taxon>
        <taxon>Tracheophyta</taxon>
        <taxon>Spermatophyta</taxon>
        <taxon>Magnoliopsida</taxon>
        <taxon>eudicotyledons</taxon>
        <taxon>Gunneridae</taxon>
        <taxon>Pentapetalae</taxon>
        <taxon>rosids</taxon>
        <taxon>malvids</taxon>
        <taxon>Brassicales</taxon>
        <taxon>Brassicaceae</taxon>
        <taxon>Camelineae</taxon>
        <taxon>Arabidopsis</taxon>
    </lineage>
</organism>
<comment type="caution">
    <text evidence="2">The sequence shown here is derived from an EMBL/GenBank/DDBJ whole genome shotgun (WGS) entry which is preliminary data.</text>
</comment>
<evidence type="ECO:0000256" key="1">
    <source>
        <dbReference type="SAM" id="MobiDB-lite"/>
    </source>
</evidence>
<evidence type="ECO:0000313" key="3">
    <source>
        <dbReference type="Proteomes" id="UP000694251"/>
    </source>
</evidence>